<feature type="transmembrane region" description="Helical" evidence="1">
    <location>
        <begin position="41"/>
        <end position="62"/>
    </location>
</feature>
<evidence type="ECO:0000313" key="4">
    <source>
        <dbReference type="Proteomes" id="UP000680638"/>
    </source>
</evidence>
<dbReference type="InterPro" id="IPR005182">
    <property type="entry name" value="YdbS-like_PH"/>
</dbReference>
<evidence type="ECO:0000256" key="1">
    <source>
        <dbReference type="SAM" id="Phobius"/>
    </source>
</evidence>
<proteinExistence type="predicted"/>
<sequence length="154" mass="17476">MKRIDPRAIHCRRTEGWVSSVGCLIVVVVLGWLTVRYDWPLWIAALTAVISAVIVVLELAVFPRVLYRSWQYAILEKEVELHHGFWVRKRTLIPMSRIQHVNAKQGPIEKGYGLSTVTFATAAGSHHIPALSEEEAERVRRQIAEGANINNEEI</sequence>
<gene>
    <name evidence="3" type="ORF">J21TS3_51450</name>
</gene>
<dbReference type="EMBL" id="BORW01000058">
    <property type="protein sequence ID" value="GIO70324.1"/>
    <property type="molecule type" value="Genomic_DNA"/>
</dbReference>
<keyword evidence="1" id="KW-1133">Transmembrane helix</keyword>
<feature type="transmembrane region" description="Helical" evidence="1">
    <location>
        <begin position="16"/>
        <end position="35"/>
    </location>
</feature>
<protein>
    <recommendedName>
        <fullName evidence="2">YdbS-like PH domain-containing protein</fullName>
    </recommendedName>
</protein>
<keyword evidence="1" id="KW-0472">Membrane</keyword>
<dbReference type="Proteomes" id="UP000680638">
    <property type="component" value="Unassembled WGS sequence"/>
</dbReference>
<keyword evidence="1" id="KW-0812">Transmembrane</keyword>
<dbReference type="RefSeq" id="WP_246537315.1">
    <property type="nucleotide sequence ID" value="NZ_BORW01000058.1"/>
</dbReference>
<evidence type="ECO:0000313" key="3">
    <source>
        <dbReference type="EMBL" id="GIO70324.1"/>
    </source>
</evidence>
<accession>A0ABQ4M462</accession>
<dbReference type="Pfam" id="PF03703">
    <property type="entry name" value="bPH_2"/>
    <property type="match status" value="1"/>
</dbReference>
<dbReference type="PANTHER" id="PTHR34473:SF2">
    <property type="entry name" value="UPF0699 TRANSMEMBRANE PROTEIN YDBT"/>
    <property type="match status" value="1"/>
</dbReference>
<organism evidence="3 4">
    <name type="scientific">Paenibacillus cookii</name>
    <dbReference type="NCBI Taxonomy" id="157839"/>
    <lineage>
        <taxon>Bacteria</taxon>
        <taxon>Bacillati</taxon>
        <taxon>Bacillota</taxon>
        <taxon>Bacilli</taxon>
        <taxon>Bacillales</taxon>
        <taxon>Paenibacillaceae</taxon>
        <taxon>Paenibacillus</taxon>
    </lineage>
</organism>
<comment type="caution">
    <text evidence="3">The sequence shown here is derived from an EMBL/GenBank/DDBJ whole genome shotgun (WGS) entry which is preliminary data.</text>
</comment>
<feature type="domain" description="YdbS-like PH" evidence="2">
    <location>
        <begin position="67"/>
        <end position="143"/>
    </location>
</feature>
<name>A0ABQ4M462_9BACL</name>
<dbReference type="PANTHER" id="PTHR34473">
    <property type="entry name" value="UPF0699 TRANSMEMBRANE PROTEIN YDBS"/>
    <property type="match status" value="1"/>
</dbReference>
<keyword evidence="4" id="KW-1185">Reference proteome</keyword>
<reference evidence="3 4" key="1">
    <citation type="submission" date="2021-03" db="EMBL/GenBank/DDBJ databases">
        <title>Antimicrobial resistance genes in bacteria isolated from Japanese honey, and their potential for conferring macrolide and lincosamide resistance in the American foulbrood pathogen Paenibacillus larvae.</title>
        <authorList>
            <person name="Okamoto M."/>
            <person name="Kumagai M."/>
            <person name="Kanamori H."/>
            <person name="Takamatsu D."/>
        </authorList>
    </citation>
    <scope>NUCLEOTIDE SEQUENCE [LARGE SCALE GENOMIC DNA]</scope>
    <source>
        <strain evidence="3 4">J21TS3</strain>
    </source>
</reference>
<evidence type="ECO:0000259" key="2">
    <source>
        <dbReference type="Pfam" id="PF03703"/>
    </source>
</evidence>